<accession>A0A811G093</accession>
<dbReference type="Proteomes" id="UP000480222">
    <property type="component" value="Unassembled WGS sequence"/>
</dbReference>
<reference evidence="2 3" key="1">
    <citation type="submission" date="2020-02" db="EMBL/GenBank/DDBJ databases">
        <authorList>
            <person name="Brisse S."/>
        </authorList>
    </citation>
    <scope>NUCLEOTIDE SEQUENCE [LARGE SCALE GENOMIC DNA]</scope>
    <source>
        <strain evidence="2">CIP107547</strain>
    </source>
</reference>
<evidence type="ECO:0000256" key="1">
    <source>
        <dbReference type="SAM" id="MobiDB-lite"/>
    </source>
</evidence>
<dbReference type="RefSeq" id="WP_072564719.1">
    <property type="nucleotide sequence ID" value="NZ_CP040520.1"/>
</dbReference>
<feature type="region of interest" description="Disordered" evidence="1">
    <location>
        <begin position="57"/>
        <end position="91"/>
    </location>
</feature>
<feature type="compositionally biased region" description="Basic and acidic residues" evidence="1">
    <location>
        <begin position="75"/>
        <end position="84"/>
    </location>
</feature>
<gene>
    <name evidence="2" type="ORF">CIP107547_00951</name>
</gene>
<sequence>MNVTEANRYISALNRIAEGAAMLAQAIEESAWESFEDHAGMPGARPIAAAQLAQPALEEAAEEYEATHQPGNRVPDPEPAKAEEPESEPVSLEQVRAVLARLSQAGHTAKVRELIQMAGAAKLSEVDPAKYGWLLSRAEAMTDA</sequence>
<dbReference type="AlphaFoldDB" id="A0A811G093"/>
<evidence type="ECO:0000313" key="2">
    <source>
        <dbReference type="EMBL" id="CAB0595026.1"/>
    </source>
</evidence>
<protein>
    <recommendedName>
        <fullName evidence="4">rRNA biogenesis protein rrp5</fullName>
    </recommendedName>
</protein>
<evidence type="ECO:0008006" key="4">
    <source>
        <dbReference type="Google" id="ProtNLM"/>
    </source>
</evidence>
<name>A0A811G093_CORDP</name>
<dbReference type="EMBL" id="CADDAV010000010">
    <property type="protein sequence ID" value="CAB0595026.1"/>
    <property type="molecule type" value="Genomic_DNA"/>
</dbReference>
<proteinExistence type="predicted"/>
<organism evidence="2 3">
    <name type="scientific">Corynebacterium diphtheriae</name>
    <dbReference type="NCBI Taxonomy" id="1717"/>
    <lineage>
        <taxon>Bacteria</taxon>
        <taxon>Bacillati</taxon>
        <taxon>Actinomycetota</taxon>
        <taxon>Actinomycetes</taxon>
        <taxon>Mycobacteriales</taxon>
        <taxon>Corynebacteriaceae</taxon>
        <taxon>Corynebacterium</taxon>
    </lineage>
</organism>
<evidence type="ECO:0000313" key="3">
    <source>
        <dbReference type="Proteomes" id="UP000480222"/>
    </source>
</evidence>
<comment type="caution">
    <text evidence="2">The sequence shown here is derived from an EMBL/GenBank/DDBJ whole genome shotgun (WGS) entry which is preliminary data.</text>
</comment>